<comment type="caution">
    <text evidence="2">The sequence shown here is derived from an EMBL/GenBank/DDBJ whole genome shotgun (WGS) entry which is preliminary data.</text>
</comment>
<dbReference type="PANTHER" id="PTHR46832:SF2">
    <property type="entry name" value="FUTALOSINE HYDROLASE"/>
    <property type="match status" value="1"/>
</dbReference>
<reference evidence="2 3" key="1">
    <citation type="submission" date="2018-01" db="EMBL/GenBank/DDBJ databases">
        <title>Metagenomic assembled genomes from two thermal pools in the Uzon Caldera, Kamchatka, Russia.</title>
        <authorList>
            <person name="Wilkins L."/>
            <person name="Ettinger C."/>
        </authorList>
    </citation>
    <scope>NUCLEOTIDE SEQUENCE [LARGE SCALE GENOMIC DNA]</scope>
    <source>
        <strain evidence="2">ZAV-15</strain>
    </source>
</reference>
<dbReference type="PANTHER" id="PTHR46832">
    <property type="entry name" value="5'-METHYLTHIOADENOSINE/S-ADENOSYLHOMOCYSTEINE NUCLEOSIDASE"/>
    <property type="match status" value="1"/>
</dbReference>
<evidence type="ECO:0000259" key="1">
    <source>
        <dbReference type="Pfam" id="PF01048"/>
    </source>
</evidence>
<sequence>MSLLVLIPSELEAKFLKDLPLDLHIIGIGPVDAALSAYEIFLKKKPSLAFLTGFAGAYPKSDLKIGDVVVGTCERFVDFGRKYATHFTPLPEGIPAWDYCPLAHVFTEKLIYLLEINGFNPQGGPLATVCAATYDSKRAEFIEEKFQVIAENMEGFGVGRAARRAKVFLLEVRIISNLLSQPEKAWDLENAGKRLREVWECLLRDWK</sequence>
<evidence type="ECO:0000313" key="3">
    <source>
        <dbReference type="Proteomes" id="UP000235731"/>
    </source>
</evidence>
<proteinExistence type="predicted"/>
<dbReference type="GO" id="GO:0008930">
    <property type="term" value="F:methylthioadenosine nucleosidase activity"/>
    <property type="evidence" value="ECO:0007669"/>
    <property type="project" value="TreeGrafter"/>
</dbReference>
<protein>
    <recommendedName>
        <fullName evidence="1">Nucleoside phosphorylase domain-containing protein</fullName>
    </recommendedName>
</protein>
<dbReference type="GO" id="GO:0019284">
    <property type="term" value="P:L-methionine salvage from S-adenosylmethionine"/>
    <property type="evidence" value="ECO:0007669"/>
    <property type="project" value="TreeGrafter"/>
</dbReference>
<dbReference type="SUPFAM" id="SSF53167">
    <property type="entry name" value="Purine and uridine phosphorylases"/>
    <property type="match status" value="1"/>
</dbReference>
<dbReference type="Gene3D" id="3.40.50.1580">
    <property type="entry name" value="Nucleoside phosphorylase domain"/>
    <property type="match status" value="1"/>
</dbReference>
<dbReference type="AlphaFoldDB" id="A0A2N7PL18"/>
<accession>A0A2N7PL18</accession>
<dbReference type="Proteomes" id="UP000235731">
    <property type="component" value="Unassembled WGS sequence"/>
</dbReference>
<dbReference type="EMBL" id="PNIE01000019">
    <property type="protein sequence ID" value="PMP64146.1"/>
    <property type="molecule type" value="Genomic_DNA"/>
</dbReference>
<dbReference type="InterPro" id="IPR000845">
    <property type="entry name" value="Nucleoside_phosphorylase_d"/>
</dbReference>
<dbReference type="Pfam" id="PF01048">
    <property type="entry name" value="PNP_UDP_1"/>
    <property type="match status" value="1"/>
</dbReference>
<feature type="domain" description="Nucleoside phosphorylase" evidence="1">
    <location>
        <begin position="27"/>
        <end position="197"/>
    </location>
</feature>
<dbReference type="GO" id="GO:0009116">
    <property type="term" value="P:nucleoside metabolic process"/>
    <property type="evidence" value="ECO:0007669"/>
    <property type="project" value="InterPro"/>
</dbReference>
<evidence type="ECO:0000313" key="2">
    <source>
        <dbReference type="EMBL" id="PMP64146.1"/>
    </source>
</evidence>
<dbReference type="GO" id="GO:0005829">
    <property type="term" value="C:cytosol"/>
    <property type="evidence" value="ECO:0007669"/>
    <property type="project" value="TreeGrafter"/>
</dbReference>
<name>A0A2N7PL18_9BACT</name>
<dbReference type="GO" id="GO:0008782">
    <property type="term" value="F:adenosylhomocysteine nucleosidase activity"/>
    <property type="evidence" value="ECO:0007669"/>
    <property type="project" value="TreeGrafter"/>
</dbReference>
<gene>
    <name evidence="2" type="ORF">C0197_01225</name>
</gene>
<dbReference type="InterPro" id="IPR035994">
    <property type="entry name" value="Nucleoside_phosphorylase_sf"/>
</dbReference>
<organism evidence="2 3">
    <name type="scientific">Caldimicrobium thiodismutans</name>
    <dbReference type="NCBI Taxonomy" id="1653476"/>
    <lineage>
        <taxon>Bacteria</taxon>
        <taxon>Pseudomonadati</taxon>
        <taxon>Thermodesulfobacteriota</taxon>
        <taxon>Thermodesulfobacteria</taxon>
        <taxon>Thermodesulfobacteriales</taxon>
        <taxon>Thermodesulfobacteriaceae</taxon>
        <taxon>Caldimicrobium</taxon>
    </lineage>
</organism>